<accession>A0A2C6KPS8</accession>
<comment type="caution">
    <text evidence="2">The sequence shown here is derived from an EMBL/GenBank/DDBJ whole genome shotgun (WGS) entry which is preliminary data.</text>
</comment>
<evidence type="ECO:0000256" key="1">
    <source>
        <dbReference type="SAM" id="MobiDB-lite"/>
    </source>
</evidence>
<evidence type="ECO:0000313" key="2">
    <source>
        <dbReference type="EMBL" id="PHJ18376.1"/>
    </source>
</evidence>
<dbReference type="RefSeq" id="XP_067920084.1">
    <property type="nucleotide sequence ID" value="XM_068067935.1"/>
</dbReference>
<feature type="non-terminal residue" evidence="2">
    <location>
        <position position="80"/>
    </location>
</feature>
<dbReference type="GeneID" id="94431146"/>
<keyword evidence="3" id="KW-1185">Reference proteome</keyword>
<reference evidence="2 3" key="1">
    <citation type="journal article" date="2017" name="Int. J. Parasitol.">
        <title>The genome of the protozoan parasite Cystoisospora suis and a reverse vaccinology approach to identify vaccine candidates.</title>
        <authorList>
            <person name="Palmieri N."/>
            <person name="Shrestha A."/>
            <person name="Ruttkowski B."/>
            <person name="Beck T."/>
            <person name="Vogl C."/>
            <person name="Tomley F."/>
            <person name="Blake D.P."/>
            <person name="Joachim A."/>
        </authorList>
    </citation>
    <scope>NUCLEOTIDE SEQUENCE [LARGE SCALE GENOMIC DNA]</scope>
    <source>
        <strain evidence="2 3">Wien I</strain>
    </source>
</reference>
<protein>
    <submittedName>
        <fullName evidence="2">Uncharacterized protein</fullName>
    </submittedName>
</protein>
<name>A0A2C6KPS8_9APIC</name>
<dbReference type="EMBL" id="MIGC01004187">
    <property type="protein sequence ID" value="PHJ18376.1"/>
    <property type="molecule type" value="Genomic_DNA"/>
</dbReference>
<dbReference type="Proteomes" id="UP000221165">
    <property type="component" value="Unassembled WGS sequence"/>
</dbReference>
<feature type="compositionally biased region" description="Acidic residues" evidence="1">
    <location>
        <begin position="11"/>
        <end position="20"/>
    </location>
</feature>
<feature type="non-terminal residue" evidence="2">
    <location>
        <position position="1"/>
    </location>
</feature>
<gene>
    <name evidence="2" type="ORF">CSUI_007792</name>
</gene>
<dbReference type="VEuPathDB" id="ToxoDB:CSUI_007792"/>
<proteinExistence type="predicted"/>
<evidence type="ECO:0000313" key="3">
    <source>
        <dbReference type="Proteomes" id="UP000221165"/>
    </source>
</evidence>
<dbReference type="AlphaFoldDB" id="A0A2C6KPS8"/>
<sequence length="80" mass="9955">RRRRRRRRGGDEEEDEKDEEVLDQQYVKEYLLFQQETLDELRQANTRMMSRLLRLQSFINPDKERLFSQMWKDLQALHAD</sequence>
<organism evidence="2 3">
    <name type="scientific">Cystoisospora suis</name>
    <dbReference type="NCBI Taxonomy" id="483139"/>
    <lineage>
        <taxon>Eukaryota</taxon>
        <taxon>Sar</taxon>
        <taxon>Alveolata</taxon>
        <taxon>Apicomplexa</taxon>
        <taxon>Conoidasida</taxon>
        <taxon>Coccidia</taxon>
        <taxon>Eucoccidiorida</taxon>
        <taxon>Eimeriorina</taxon>
        <taxon>Sarcocystidae</taxon>
        <taxon>Cystoisospora</taxon>
    </lineage>
</organism>
<feature type="region of interest" description="Disordered" evidence="1">
    <location>
        <begin position="1"/>
        <end position="20"/>
    </location>
</feature>